<feature type="transmembrane region" description="Helical" evidence="6">
    <location>
        <begin position="304"/>
        <end position="323"/>
    </location>
</feature>
<dbReference type="Gene3D" id="3.30.420.150">
    <property type="entry name" value="Exopolyphosphatase. Domain 2"/>
    <property type="match status" value="1"/>
</dbReference>
<feature type="transmembrane region" description="Helical" evidence="6">
    <location>
        <begin position="34"/>
        <end position="52"/>
    </location>
</feature>
<dbReference type="EMBL" id="JACMSC010000013">
    <property type="protein sequence ID" value="KAG6492525.1"/>
    <property type="molecule type" value="Genomic_DNA"/>
</dbReference>
<dbReference type="Pfam" id="PF01150">
    <property type="entry name" value="GDA1_CD39"/>
    <property type="match status" value="1"/>
</dbReference>
<keyword evidence="4" id="KW-0547">Nucleotide-binding</keyword>
<dbReference type="PANTHER" id="PTHR11782:SF3">
    <property type="entry name" value="APYRASE 6-RELATED"/>
    <property type="match status" value="1"/>
</dbReference>
<accession>A0A8J5FT96</accession>
<dbReference type="Gene3D" id="3.30.420.40">
    <property type="match status" value="1"/>
</dbReference>
<name>A0A8J5FT96_ZINOF</name>
<evidence type="ECO:0000256" key="4">
    <source>
        <dbReference type="PIRSR" id="PIRSR600407-2"/>
    </source>
</evidence>
<keyword evidence="6" id="KW-0472">Membrane</keyword>
<reference evidence="7 8" key="1">
    <citation type="submission" date="2020-08" db="EMBL/GenBank/DDBJ databases">
        <title>Plant Genome Project.</title>
        <authorList>
            <person name="Zhang R.-G."/>
        </authorList>
    </citation>
    <scope>NUCLEOTIDE SEQUENCE [LARGE SCALE GENOMIC DNA]</scope>
    <source>
        <tissue evidence="7">Rhizome</tissue>
    </source>
</reference>
<dbReference type="InterPro" id="IPR000407">
    <property type="entry name" value="GDA1_CD39_NTPase"/>
</dbReference>
<dbReference type="Proteomes" id="UP000734854">
    <property type="component" value="Unassembled WGS sequence"/>
</dbReference>
<dbReference type="AlphaFoldDB" id="A0A8J5FT96"/>
<proteinExistence type="inferred from homology"/>
<dbReference type="PROSITE" id="PS01238">
    <property type="entry name" value="GDA1_CD39_NTPASE"/>
    <property type="match status" value="1"/>
</dbReference>
<evidence type="ECO:0000256" key="2">
    <source>
        <dbReference type="ARBA" id="ARBA00022801"/>
    </source>
</evidence>
<evidence type="ECO:0000256" key="6">
    <source>
        <dbReference type="SAM" id="Phobius"/>
    </source>
</evidence>
<evidence type="ECO:0000313" key="7">
    <source>
        <dbReference type="EMBL" id="KAG6492525.1"/>
    </source>
</evidence>
<keyword evidence="6" id="KW-1133">Transmembrane helix</keyword>
<feature type="binding site" evidence="4">
    <location>
        <begin position="216"/>
        <end position="220"/>
    </location>
    <ligand>
        <name>ATP</name>
        <dbReference type="ChEBI" id="CHEBI:30616"/>
    </ligand>
</feature>
<sequence length="511" mass="57053">MDAPKLPIRPSSARFFPFISRSPSSTHNPYRRCIWISVSFLSLAFLLLYIVVSSRSSTSARFGIVIDGGSSGTRIHIFSSKGIMGGFPLLDLKSMAVMRKTPGLSSYLGDPELSGESLVELLEFAKEKVPNDWHKVTEVRLMATAGLRMVEVGLRERILESCRRVLRLSGFQFKDDWATVIPGSDEGVYAWVAANYALGSLGSDPENTTGILELGGASAQVTFVSNEALSPEFSHVLTLGNTTYKLYSNSFLHFGQLCADEESDQERTNIDPCSPNEFSHGGNFSKCRSAALTLLQKEKGCKNLLSVFFFLIFWSICLFYLGIHHTLCSPDNCLYQQCHLGSSFLPKVQGEFIATENFYYTSKFFGLNPRSSLSDLILAGREFCEEDWSKNKQKYPSATEDLSRYCFSAAYIVALLHDSFGIPLDDRRIEYANQAGGIQIEWALGAYLTQATNSLEKNWTKPVLPDNIMLLFLVTSTLLAFAAWLGYKWKQPGLKTIYDLEKGRYITTRVS</sequence>
<organism evidence="7 8">
    <name type="scientific">Zingiber officinale</name>
    <name type="common">Ginger</name>
    <name type="synonym">Amomum zingiber</name>
    <dbReference type="NCBI Taxonomy" id="94328"/>
    <lineage>
        <taxon>Eukaryota</taxon>
        <taxon>Viridiplantae</taxon>
        <taxon>Streptophyta</taxon>
        <taxon>Embryophyta</taxon>
        <taxon>Tracheophyta</taxon>
        <taxon>Spermatophyta</taxon>
        <taxon>Magnoliopsida</taxon>
        <taxon>Liliopsida</taxon>
        <taxon>Zingiberales</taxon>
        <taxon>Zingiberaceae</taxon>
        <taxon>Zingiber</taxon>
    </lineage>
</organism>
<evidence type="ECO:0000256" key="1">
    <source>
        <dbReference type="ARBA" id="ARBA00009283"/>
    </source>
</evidence>
<feature type="active site" description="Proton acceptor" evidence="3">
    <location>
        <position position="186"/>
    </location>
</feature>
<evidence type="ECO:0000256" key="3">
    <source>
        <dbReference type="PIRSR" id="PIRSR600407-1"/>
    </source>
</evidence>
<comment type="similarity">
    <text evidence="1 5">Belongs to the GDA1/CD39 NTPase family.</text>
</comment>
<evidence type="ECO:0008006" key="9">
    <source>
        <dbReference type="Google" id="ProtNLM"/>
    </source>
</evidence>
<feature type="transmembrane region" description="Helical" evidence="6">
    <location>
        <begin position="468"/>
        <end position="487"/>
    </location>
</feature>
<dbReference type="GO" id="GO:0005524">
    <property type="term" value="F:ATP binding"/>
    <property type="evidence" value="ECO:0007669"/>
    <property type="project" value="UniProtKB-KW"/>
</dbReference>
<keyword evidence="4" id="KW-0067">ATP-binding</keyword>
<keyword evidence="8" id="KW-1185">Reference proteome</keyword>
<comment type="caution">
    <text evidence="7">The sequence shown here is derived from an EMBL/GenBank/DDBJ whole genome shotgun (WGS) entry which is preliminary data.</text>
</comment>
<dbReference type="GO" id="GO:0016020">
    <property type="term" value="C:membrane"/>
    <property type="evidence" value="ECO:0007669"/>
    <property type="project" value="TreeGrafter"/>
</dbReference>
<protein>
    <recommendedName>
        <fullName evidence="9">Apyrase 6</fullName>
    </recommendedName>
</protein>
<dbReference type="GO" id="GO:0009134">
    <property type="term" value="P:nucleoside diphosphate catabolic process"/>
    <property type="evidence" value="ECO:0007669"/>
    <property type="project" value="TreeGrafter"/>
</dbReference>
<keyword evidence="2 5" id="KW-0378">Hydrolase</keyword>
<gene>
    <name evidence="7" type="ORF">ZIOFF_047488</name>
</gene>
<dbReference type="PANTHER" id="PTHR11782">
    <property type="entry name" value="ADENOSINE/GUANOSINE DIPHOSPHATASE"/>
    <property type="match status" value="1"/>
</dbReference>
<keyword evidence="6" id="KW-0812">Transmembrane</keyword>
<evidence type="ECO:0000313" key="8">
    <source>
        <dbReference type="Proteomes" id="UP000734854"/>
    </source>
</evidence>
<evidence type="ECO:0000256" key="5">
    <source>
        <dbReference type="RuleBase" id="RU003833"/>
    </source>
</evidence>
<dbReference type="GO" id="GO:0017110">
    <property type="term" value="F:nucleoside diphosphate phosphatase activity"/>
    <property type="evidence" value="ECO:0007669"/>
    <property type="project" value="TreeGrafter"/>
</dbReference>